<evidence type="ECO:0000313" key="5">
    <source>
        <dbReference type="Proteomes" id="UP000441399"/>
    </source>
</evidence>
<dbReference type="EMBL" id="CACSIO010000060">
    <property type="protein sequence ID" value="CAA0124274.1"/>
    <property type="molecule type" value="Genomic_DNA"/>
</dbReference>
<evidence type="ECO:0000313" key="4">
    <source>
        <dbReference type="EMBL" id="CAA0124274.1"/>
    </source>
</evidence>
<dbReference type="Pfam" id="PF00596">
    <property type="entry name" value="Aldolase_II"/>
    <property type="match status" value="1"/>
</dbReference>
<dbReference type="Proteomes" id="UP000441399">
    <property type="component" value="Unassembled WGS sequence"/>
</dbReference>
<evidence type="ECO:0000256" key="1">
    <source>
        <dbReference type="ARBA" id="ARBA00022723"/>
    </source>
</evidence>
<dbReference type="PANTHER" id="PTHR22789:SF0">
    <property type="entry name" value="3-OXO-TETRONATE 4-PHOSPHATE DECARBOXYLASE-RELATED"/>
    <property type="match status" value="1"/>
</dbReference>
<accession>A0A5S9QW68</accession>
<dbReference type="Gene3D" id="3.40.225.10">
    <property type="entry name" value="Class II aldolase/adducin N-terminal domain"/>
    <property type="match status" value="1"/>
</dbReference>
<gene>
    <name evidence="4" type="primary">fucA</name>
    <name evidence="4" type="ORF">OPDIPICF_03045</name>
</gene>
<dbReference type="PANTHER" id="PTHR22789">
    <property type="entry name" value="FUCULOSE PHOSPHATE ALDOLASE"/>
    <property type="match status" value="1"/>
</dbReference>
<name>A0A5S9QW68_9GAMM</name>
<protein>
    <submittedName>
        <fullName evidence="4">L-fuculose phosphate aldolase</fullName>
        <ecNumber evidence="4">4.1.2.17</ecNumber>
    </submittedName>
</protein>
<feature type="domain" description="Class II aldolase/adducin N-terminal" evidence="3">
    <location>
        <begin position="10"/>
        <end position="190"/>
    </location>
</feature>
<evidence type="ECO:0000256" key="2">
    <source>
        <dbReference type="ARBA" id="ARBA00023239"/>
    </source>
</evidence>
<dbReference type="GO" id="GO:0005829">
    <property type="term" value="C:cytosol"/>
    <property type="evidence" value="ECO:0007669"/>
    <property type="project" value="TreeGrafter"/>
</dbReference>
<dbReference type="OrthoDB" id="5500703at2"/>
<dbReference type="GO" id="GO:0046872">
    <property type="term" value="F:metal ion binding"/>
    <property type="evidence" value="ECO:0007669"/>
    <property type="project" value="UniProtKB-KW"/>
</dbReference>
<dbReference type="InterPro" id="IPR036409">
    <property type="entry name" value="Aldolase_II/adducin_N_sf"/>
</dbReference>
<keyword evidence="2 4" id="KW-0456">Lyase</keyword>
<dbReference type="InterPro" id="IPR001303">
    <property type="entry name" value="Aldolase_II/adducin_N"/>
</dbReference>
<proteinExistence type="predicted"/>
<dbReference type="GO" id="GO:0019323">
    <property type="term" value="P:pentose catabolic process"/>
    <property type="evidence" value="ECO:0007669"/>
    <property type="project" value="TreeGrafter"/>
</dbReference>
<reference evidence="4 5" key="1">
    <citation type="submission" date="2019-11" db="EMBL/GenBank/DDBJ databases">
        <authorList>
            <person name="Holert J."/>
        </authorList>
    </citation>
    <scope>NUCLEOTIDE SEQUENCE [LARGE SCALE GENOMIC DNA]</scope>
    <source>
        <strain evidence="4">SB11_3</strain>
    </source>
</reference>
<dbReference type="InterPro" id="IPR050197">
    <property type="entry name" value="Aldolase_class_II_sugar_metab"/>
</dbReference>
<organism evidence="4 5">
    <name type="scientific">BD1-7 clade bacterium</name>
    <dbReference type="NCBI Taxonomy" id="2029982"/>
    <lineage>
        <taxon>Bacteria</taxon>
        <taxon>Pseudomonadati</taxon>
        <taxon>Pseudomonadota</taxon>
        <taxon>Gammaproteobacteria</taxon>
        <taxon>Cellvibrionales</taxon>
        <taxon>Spongiibacteraceae</taxon>
        <taxon>BD1-7 clade</taxon>
    </lineage>
</organism>
<dbReference type="AlphaFoldDB" id="A0A5S9QW68"/>
<dbReference type="SUPFAM" id="SSF53639">
    <property type="entry name" value="AraD/HMP-PK domain-like"/>
    <property type="match status" value="1"/>
</dbReference>
<sequence length="224" mass="24325">MNTEQLNIAVSVIEAAKALHTDGLTCANSGNVSARFGEGLLITPSGVPYEQLSPSDIVWLDLDGRPRPGSLAPSSEWHFHCRIYRDKPDVHGIVHAHSPAATAFSVTRQPLPSFHYMVALCREKNSPPFHIPCCDYQTFGTEALSDAVAASLQGYQACLMANHGMIATGQTLSSAYRLALEVENLCEQYARAVSLNMPLMMLTDDDMSAAFDAFAQYGQKTSNT</sequence>
<keyword evidence="1" id="KW-0479">Metal-binding</keyword>
<keyword evidence="5" id="KW-1185">Reference proteome</keyword>
<dbReference type="GO" id="GO:0008738">
    <property type="term" value="F:L-fuculose-phosphate aldolase activity"/>
    <property type="evidence" value="ECO:0007669"/>
    <property type="project" value="UniProtKB-EC"/>
</dbReference>
<evidence type="ECO:0000259" key="3">
    <source>
        <dbReference type="SMART" id="SM01007"/>
    </source>
</evidence>
<dbReference type="SMART" id="SM01007">
    <property type="entry name" value="Aldolase_II"/>
    <property type="match status" value="1"/>
</dbReference>
<dbReference type="EC" id="4.1.2.17" evidence="4"/>